<dbReference type="InterPro" id="IPR009769">
    <property type="entry name" value="EDR2_C"/>
</dbReference>
<dbReference type="EMBL" id="JAHRHJ020000010">
    <property type="protein sequence ID" value="KAH9296788.1"/>
    <property type="molecule type" value="Genomic_DNA"/>
</dbReference>
<dbReference type="Pfam" id="PF07059">
    <property type="entry name" value="EDR2_C"/>
    <property type="match status" value="1"/>
</dbReference>
<feature type="domain" description="Protein ENHANCED DISEASE RESISTANCE 2 C-terminal" evidence="1">
    <location>
        <begin position="55"/>
        <end position="109"/>
    </location>
</feature>
<keyword evidence="3" id="KW-1185">Reference proteome</keyword>
<dbReference type="InterPro" id="IPR045096">
    <property type="entry name" value="EDR2-like"/>
</dbReference>
<proteinExistence type="predicted"/>
<evidence type="ECO:0000313" key="2">
    <source>
        <dbReference type="EMBL" id="KAH9296788.1"/>
    </source>
</evidence>
<dbReference type="AlphaFoldDB" id="A0AA38CDA7"/>
<comment type="caution">
    <text evidence="2">The sequence shown here is derived from an EMBL/GenBank/DDBJ whole genome shotgun (WGS) entry which is preliminary data.</text>
</comment>
<dbReference type="Proteomes" id="UP000824469">
    <property type="component" value="Unassembled WGS sequence"/>
</dbReference>
<accession>A0AA38CDA7</accession>
<protein>
    <recommendedName>
        <fullName evidence="1">Protein ENHANCED DISEASE RESISTANCE 2 C-terminal domain-containing protein</fullName>
    </recommendedName>
</protein>
<evidence type="ECO:0000313" key="3">
    <source>
        <dbReference type="Proteomes" id="UP000824469"/>
    </source>
</evidence>
<dbReference type="PANTHER" id="PTHR12136">
    <property type="entry name" value="ENHANCED DISEASE RESISTANCE-RELATED"/>
    <property type="match status" value="1"/>
</dbReference>
<evidence type="ECO:0000259" key="1">
    <source>
        <dbReference type="Pfam" id="PF07059"/>
    </source>
</evidence>
<feature type="non-terminal residue" evidence="2">
    <location>
        <position position="1"/>
    </location>
</feature>
<organism evidence="2 3">
    <name type="scientific">Taxus chinensis</name>
    <name type="common">Chinese yew</name>
    <name type="synonym">Taxus wallichiana var. chinensis</name>
    <dbReference type="NCBI Taxonomy" id="29808"/>
    <lineage>
        <taxon>Eukaryota</taxon>
        <taxon>Viridiplantae</taxon>
        <taxon>Streptophyta</taxon>
        <taxon>Embryophyta</taxon>
        <taxon>Tracheophyta</taxon>
        <taxon>Spermatophyta</taxon>
        <taxon>Pinopsida</taxon>
        <taxon>Pinidae</taxon>
        <taxon>Conifers II</taxon>
        <taxon>Cupressales</taxon>
        <taxon>Taxaceae</taxon>
        <taxon>Taxus</taxon>
    </lineage>
</organism>
<dbReference type="PANTHER" id="PTHR12136:SF47">
    <property type="entry name" value="ENHANCED DISEASE RESISTANCE PROTEIN (DUF1336)"/>
    <property type="match status" value="1"/>
</dbReference>
<sequence length="110" mass="12318">MVCFPFQEQIHGYLDLAGREENTELMLSVPPIEIDTNQLKGSLHPGKDGTDPNCWAEPGGKSFMLRSKTYLKDYSKAPGGDPLLKLLAVDWFKSEDKIEKVATHPRCVVQ</sequence>
<reference evidence="2 3" key="1">
    <citation type="journal article" date="2021" name="Nat. Plants">
        <title>The Taxus genome provides insights into paclitaxel biosynthesis.</title>
        <authorList>
            <person name="Xiong X."/>
            <person name="Gou J."/>
            <person name="Liao Q."/>
            <person name="Li Y."/>
            <person name="Zhou Q."/>
            <person name="Bi G."/>
            <person name="Li C."/>
            <person name="Du R."/>
            <person name="Wang X."/>
            <person name="Sun T."/>
            <person name="Guo L."/>
            <person name="Liang H."/>
            <person name="Lu P."/>
            <person name="Wu Y."/>
            <person name="Zhang Z."/>
            <person name="Ro D.K."/>
            <person name="Shang Y."/>
            <person name="Huang S."/>
            <person name="Yan J."/>
        </authorList>
    </citation>
    <scope>NUCLEOTIDE SEQUENCE [LARGE SCALE GENOMIC DNA]</scope>
    <source>
        <strain evidence="2">Ta-2019</strain>
    </source>
</reference>
<name>A0AA38CDA7_TAXCH</name>
<gene>
    <name evidence="2" type="ORF">KI387_028470</name>
</gene>